<keyword evidence="1" id="KW-0732">Signal</keyword>
<dbReference type="EMBL" id="JBHSMF010000010">
    <property type="protein sequence ID" value="MFC5499985.1"/>
    <property type="molecule type" value="Genomic_DNA"/>
</dbReference>
<keyword evidence="3" id="KW-1185">Reference proteome</keyword>
<evidence type="ECO:0000313" key="2">
    <source>
        <dbReference type="EMBL" id="MFC5499985.1"/>
    </source>
</evidence>
<feature type="chain" id="PRO_5046753233" evidence="1">
    <location>
        <begin position="21"/>
        <end position="129"/>
    </location>
</feature>
<gene>
    <name evidence="2" type="ORF">ACFPOE_20755</name>
</gene>
<dbReference type="RefSeq" id="WP_376852232.1">
    <property type="nucleotide sequence ID" value="NZ_JBHSMF010000010.1"/>
</dbReference>
<sequence length="129" mass="13267">MKPVSSVCLALVLLATGAAASAQNFSCGGVGVDEQQRIKAEAGSHDLMLTFATSTGAYMADVAVRIQDRRGTSVLEATCDAPIMLVDLPGPGSYRVTATADGASRQSTVTVAHGKRPARATFIWPASGN</sequence>
<comment type="caution">
    <text evidence="2">The sequence shown here is derived from an EMBL/GenBank/DDBJ whole genome shotgun (WGS) entry which is preliminary data.</text>
</comment>
<proteinExistence type="predicted"/>
<dbReference type="Proteomes" id="UP001596037">
    <property type="component" value="Unassembled WGS sequence"/>
</dbReference>
<reference evidence="3" key="1">
    <citation type="journal article" date="2019" name="Int. J. Syst. Evol. Microbiol.">
        <title>The Global Catalogue of Microorganisms (GCM) 10K type strain sequencing project: providing services to taxonomists for standard genome sequencing and annotation.</title>
        <authorList>
            <consortium name="The Broad Institute Genomics Platform"/>
            <consortium name="The Broad Institute Genome Sequencing Center for Infectious Disease"/>
            <person name="Wu L."/>
            <person name="Ma J."/>
        </authorList>
    </citation>
    <scope>NUCLEOTIDE SEQUENCE [LARGE SCALE GENOMIC DNA]</scope>
    <source>
        <strain evidence="3">CCUG 57401</strain>
    </source>
</reference>
<evidence type="ECO:0000313" key="3">
    <source>
        <dbReference type="Proteomes" id="UP001596037"/>
    </source>
</evidence>
<protein>
    <submittedName>
        <fullName evidence="2">Carboxypeptidase regulatory-like domain-containing protein</fullName>
    </submittedName>
</protein>
<evidence type="ECO:0000256" key="1">
    <source>
        <dbReference type="SAM" id="SignalP"/>
    </source>
</evidence>
<feature type="signal peptide" evidence="1">
    <location>
        <begin position="1"/>
        <end position="20"/>
    </location>
</feature>
<organism evidence="2 3">
    <name type="scientific">Caenimonas terrae</name>
    <dbReference type="NCBI Taxonomy" id="696074"/>
    <lineage>
        <taxon>Bacteria</taxon>
        <taxon>Pseudomonadati</taxon>
        <taxon>Pseudomonadota</taxon>
        <taxon>Betaproteobacteria</taxon>
        <taxon>Burkholderiales</taxon>
        <taxon>Comamonadaceae</taxon>
        <taxon>Caenimonas</taxon>
    </lineage>
</organism>
<accession>A0ABW0NH47</accession>
<name>A0ABW0NH47_9BURK</name>